<dbReference type="STRING" id="1860102.ACCAA_370028"/>
<keyword evidence="2" id="KW-1185">Reference proteome</keyword>
<reference evidence="2" key="1">
    <citation type="submission" date="2016-06" db="EMBL/GenBank/DDBJ databases">
        <authorList>
            <person name="McIlroy S.J."/>
            <person name="Karst S.M."/>
            <person name="Albertsen M."/>
        </authorList>
    </citation>
    <scope>NUCLEOTIDE SEQUENCE [LARGE SCALE GENOMIC DNA]</scope>
</reference>
<organism evidence="1 2">
    <name type="scientific">Candidatus Accumulibacter aalborgensis</name>
    <dbReference type="NCBI Taxonomy" id="1860102"/>
    <lineage>
        <taxon>Bacteria</taxon>
        <taxon>Pseudomonadati</taxon>
        <taxon>Pseudomonadota</taxon>
        <taxon>Betaproteobacteria</taxon>
        <taxon>Candidatus Accumulibacter</taxon>
    </lineage>
</organism>
<accession>A0A1A8XP51</accession>
<proteinExistence type="predicted"/>
<dbReference type="AlphaFoldDB" id="A0A1A8XP51"/>
<dbReference type="SUPFAM" id="SSF141868">
    <property type="entry name" value="EAL domain-like"/>
    <property type="match status" value="1"/>
</dbReference>
<evidence type="ECO:0000313" key="1">
    <source>
        <dbReference type="EMBL" id="SBT06935.1"/>
    </source>
</evidence>
<dbReference type="Gene3D" id="3.20.20.450">
    <property type="entry name" value="EAL domain"/>
    <property type="match status" value="1"/>
</dbReference>
<gene>
    <name evidence="1" type="ORF">ACCAA_370028</name>
</gene>
<evidence type="ECO:0000313" key="2">
    <source>
        <dbReference type="Proteomes" id="UP000199169"/>
    </source>
</evidence>
<sequence>MDSLCCHATPFYAVEQAFTRGDGSLRVDDVFALSCLKRFGITEIKIYKRFGGQLAVGTNDTAIVRGTIALADGLGMTVVAERGHTEARLACFLRGIVAMSRRALFTPSLRADGAGQ</sequence>
<protein>
    <submittedName>
        <fullName evidence="1">Uncharacterized protein</fullName>
    </submittedName>
</protein>
<dbReference type="EMBL" id="FLQX01000113">
    <property type="protein sequence ID" value="SBT06935.1"/>
    <property type="molecule type" value="Genomic_DNA"/>
</dbReference>
<name>A0A1A8XP51_9PROT</name>
<dbReference type="InterPro" id="IPR035919">
    <property type="entry name" value="EAL_sf"/>
</dbReference>
<dbReference type="Proteomes" id="UP000199169">
    <property type="component" value="Unassembled WGS sequence"/>
</dbReference>